<gene>
    <name evidence="4" type="ORF">L0M17_15295</name>
</gene>
<dbReference type="InterPro" id="IPR003593">
    <property type="entry name" value="AAA+_ATPase"/>
</dbReference>
<reference evidence="4 5" key="1">
    <citation type="submission" date="2022-03" db="EMBL/GenBank/DDBJ databases">
        <title>Sinomonas sp. isolated from a soil.</title>
        <authorList>
            <person name="Han J."/>
            <person name="Kim D.-U."/>
        </authorList>
    </citation>
    <scope>NUCLEOTIDE SEQUENCE [LARGE SCALE GENOMIC DNA]</scope>
    <source>
        <strain evidence="4 5">5-5</strain>
    </source>
</reference>
<dbReference type="InterPro" id="IPR027417">
    <property type="entry name" value="P-loop_NTPase"/>
</dbReference>
<dbReference type="InterPro" id="IPR017871">
    <property type="entry name" value="ABC_transporter-like_CS"/>
</dbReference>
<dbReference type="Gene3D" id="3.40.50.300">
    <property type="entry name" value="P-loop containing nucleotide triphosphate hydrolases"/>
    <property type="match status" value="1"/>
</dbReference>
<dbReference type="PANTHER" id="PTHR24220">
    <property type="entry name" value="IMPORT ATP-BINDING PROTEIN"/>
    <property type="match status" value="1"/>
</dbReference>
<evidence type="ECO:0000313" key="5">
    <source>
        <dbReference type="Proteomes" id="UP001202922"/>
    </source>
</evidence>
<dbReference type="InterPro" id="IPR003439">
    <property type="entry name" value="ABC_transporter-like_ATP-bd"/>
</dbReference>
<dbReference type="RefSeq" id="WP_241055043.1">
    <property type="nucleotide sequence ID" value="NZ_JAKZBV010000001.1"/>
</dbReference>
<evidence type="ECO:0000259" key="3">
    <source>
        <dbReference type="PROSITE" id="PS50893"/>
    </source>
</evidence>
<keyword evidence="1" id="KW-0547">Nucleotide-binding</keyword>
<keyword evidence="5" id="KW-1185">Reference proteome</keyword>
<dbReference type="Pfam" id="PF00005">
    <property type="entry name" value="ABC_tran"/>
    <property type="match status" value="1"/>
</dbReference>
<name>A0ABS9U4X1_9MICC</name>
<dbReference type="SUPFAM" id="SSF52540">
    <property type="entry name" value="P-loop containing nucleoside triphosphate hydrolases"/>
    <property type="match status" value="1"/>
</dbReference>
<dbReference type="PROSITE" id="PS50893">
    <property type="entry name" value="ABC_TRANSPORTER_2"/>
    <property type="match status" value="1"/>
</dbReference>
<evidence type="ECO:0000313" key="4">
    <source>
        <dbReference type="EMBL" id="MCH6471325.1"/>
    </source>
</evidence>
<dbReference type="PROSITE" id="PS00211">
    <property type="entry name" value="ABC_TRANSPORTER_1"/>
    <property type="match status" value="1"/>
</dbReference>
<dbReference type="InterPro" id="IPR015854">
    <property type="entry name" value="ABC_transpr_LolD-like"/>
</dbReference>
<accession>A0ABS9U4X1</accession>
<evidence type="ECO:0000256" key="1">
    <source>
        <dbReference type="ARBA" id="ARBA00022741"/>
    </source>
</evidence>
<sequence>MLEAESISKTINERELWSSVNLAVGPGEIFDLVGQSGSGKTTLLNCLGGLAPVDDGEIRIDGVHIGKSPRTVRRRLLRSHIGFLFQSYALIDSWTIEQNLSLAFRGRTRRSERRRRAREVLDRLNLHAELETPVYLLSGGEQQRVALARVMLKQPKIILADEPTSALDDHHCELLLEVLREHCAGGGAVVVATHDPRLMDVCDALYRLTEISLEHRRAVTVWHMD</sequence>
<keyword evidence="2 4" id="KW-0067">ATP-binding</keyword>
<comment type="caution">
    <text evidence="4">The sequence shown here is derived from an EMBL/GenBank/DDBJ whole genome shotgun (WGS) entry which is preliminary data.</text>
</comment>
<dbReference type="GO" id="GO:0005524">
    <property type="term" value="F:ATP binding"/>
    <property type="evidence" value="ECO:0007669"/>
    <property type="project" value="UniProtKB-KW"/>
</dbReference>
<organism evidence="4 5">
    <name type="scientific">Sinomonas terrae</name>
    <dbReference type="NCBI Taxonomy" id="2908838"/>
    <lineage>
        <taxon>Bacteria</taxon>
        <taxon>Bacillati</taxon>
        <taxon>Actinomycetota</taxon>
        <taxon>Actinomycetes</taxon>
        <taxon>Micrococcales</taxon>
        <taxon>Micrococcaceae</taxon>
        <taxon>Sinomonas</taxon>
    </lineage>
</organism>
<feature type="domain" description="ABC transporter" evidence="3">
    <location>
        <begin position="2"/>
        <end position="221"/>
    </location>
</feature>
<dbReference type="Proteomes" id="UP001202922">
    <property type="component" value="Unassembled WGS sequence"/>
</dbReference>
<proteinExistence type="predicted"/>
<dbReference type="SMART" id="SM00382">
    <property type="entry name" value="AAA"/>
    <property type="match status" value="1"/>
</dbReference>
<evidence type="ECO:0000256" key="2">
    <source>
        <dbReference type="ARBA" id="ARBA00022840"/>
    </source>
</evidence>
<protein>
    <submittedName>
        <fullName evidence="4">ATP-binding cassette domain-containing protein</fullName>
    </submittedName>
</protein>
<dbReference type="PANTHER" id="PTHR24220:SF86">
    <property type="entry name" value="ABC TRANSPORTER ABCH.1"/>
    <property type="match status" value="1"/>
</dbReference>
<dbReference type="EMBL" id="JAKZBV010000001">
    <property type="protein sequence ID" value="MCH6471325.1"/>
    <property type="molecule type" value="Genomic_DNA"/>
</dbReference>